<reference evidence="10 11" key="1">
    <citation type="submission" date="2015-06" db="EMBL/GenBank/DDBJ databases">
        <title>Investigation of pathophysiology for high-risk pregnancy and development of treatment modality based on it.</title>
        <authorList>
            <person name="Kim B.-C."/>
            <person name="Lim S."/>
        </authorList>
    </citation>
    <scope>NUCLEOTIDE SEQUENCE [LARGE SCALE GENOMIC DNA]</scope>
    <source>
        <strain evidence="10 11">AD1-86</strain>
    </source>
</reference>
<dbReference type="RefSeq" id="WP_065247551.1">
    <property type="nucleotide sequence ID" value="NZ_CP012117.1"/>
</dbReference>
<dbReference type="SUPFAM" id="SSF46785">
    <property type="entry name" value="Winged helix' DNA-binding domain"/>
    <property type="match status" value="1"/>
</dbReference>
<dbReference type="InterPro" id="IPR015191">
    <property type="entry name" value="SelB_WHD4"/>
</dbReference>
<comment type="subcellular location">
    <subcellularLocation>
        <location evidence="1">Cytoplasm</location>
    </subcellularLocation>
</comment>
<dbReference type="InterPro" id="IPR050055">
    <property type="entry name" value="EF-Tu_GTPase"/>
</dbReference>
<organism evidence="10 11">
    <name type="scientific">Dermabacter vaginalis</name>
    <dbReference type="NCBI Taxonomy" id="1630135"/>
    <lineage>
        <taxon>Bacteria</taxon>
        <taxon>Bacillati</taxon>
        <taxon>Actinomycetota</taxon>
        <taxon>Actinomycetes</taxon>
        <taxon>Micrococcales</taxon>
        <taxon>Dermabacteraceae</taxon>
        <taxon>Dermabacter</taxon>
    </lineage>
</organism>
<dbReference type="GO" id="GO:0001514">
    <property type="term" value="P:selenocysteine incorporation"/>
    <property type="evidence" value="ECO:0007669"/>
    <property type="project" value="InterPro"/>
</dbReference>
<dbReference type="Gene3D" id="1.10.10.10">
    <property type="entry name" value="Winged helix-like DNA-binding domain superfamily/Winged helix DNA-binding domain"/>
    <property type="match status" value="1"/>
</dbReference>
<dbReference type="Gene3D" id="3.40.50.300">
    <property type="entry name" value="P-loop containing nucleotide triphosphate hydrolases"/>
    <property type="match status" value="1"/>
</dbReference>
<evidence type="ECO:0000256" key="7">
    <source>
        <dbReference type="ARBA" id="ARBA00031615"/>
    </source>
</evidence>
<keyword evidence="3" id="KW-0963">Cytoplasm</keyword>
<dbReference type="InterPro" id="IPR036390">
    <property type="entry name" value="WH_DNA-bd_sf"/>
</dbReference>
<dbReference type="InterPro" id="IPR036388">
    <property type="entry name" value="WH-like_DNA-bd_sf"/>
</dbReference>
<evidence type="ECO:0000256" key="3">
    <source>
        <dbReference type="ARBA" id="ARBA00022490"/>
    </source>
</evidence>
<accession>A0A1B0ZH56</accession>
<keyword evidence="5" id="KW-0342">GTP-binding</keyword>
<dbReference type="InterPro" id="IPR004161">
    <property type="entry name" value="EFTu-like_2"/>
</dbReference>
<proteinExistence type="predicted"/>
<dbReference type="SUPFAM" id="SSF50447">
    <property type="entry name" value="Translation proteins"/>
    <property type="match status" value="1"/>
</dbReference>
<dbReference type="PATRIC" id="fig|1630135.4.peg.771"/>
<keyword evidence="10" id="KW-0251">Elongation factor</keyword>
<dbReference type="PROSITE" id="PS51722">
    <property type="entry name" value="G_TR_2"/>
    <property type="match status" value="1"/>
</dbReference>
<dbReference type="NCBIfam" id="TIGR00475">
    <property type="entry name" value="selB"/>
    <property type="match status" value="1"/>
</dbReference>
<dbReference type="InterPro" id="IPR057335">
    <property type="entry name" value="Beta-barrel_SelB"/>
</dbReference>
<evidence type="ECO:0000313" key="10">
    <source>
        <dbReference type="EMBL" id="ANP27319.1"/>
    </source>
</evidence>
<dbReference type="Proteomes" id="UP000092596">
    <property type="component" value="Chromosome"/>
</dbReference>
<comment type="function">
    <text evidence="6">Translation factor necessary for the incorporation of selenocysteine into proteins. It probably replaces EF-Tu for the insertion of selenocysteine directed by the UGA codon. SelB binds GTP and GDP.</text>
</comment>
<dbReference type="CDD" id="cd04171">
    <property type="entry name" value="SelB"/>
    <property type="match status" value="1"/>
</dbReference>
<dbReference type="GO" id="GO:0003924">
    <property type="term" value="F:GTPase activity"/>
    <property type="evidence" value="ECO:0007669"/>
    <property type="project" value="InterPro"/>
</dbReference>
<dbReference type="PANTHER" id="PTHR43721:SF22">
    <property type="entry name" value="ELONGATION FACTOR TU, MITOCHONDRIAL"/>
    <property type="match status" value="1"/>
</dbReference>
<dbReference type="KEGG" id="dva:DAD186_07690"/>
<feature type="domain" description="Tr-type G" evidence="9">
    <location>
        <begin position="1"/>
        <end position="174"/>
    </location>
</feature>
<dbReference type="PANTHER" id="PTHR43721">
    <property type="entry name" value="ELONGATION FACTOR TU-RELATED"/>
    <property type="match status" value="1"/>
</dbReference>
<dbReference type="InterPro" id="IPR004535">
    <property type="entry name" value="Transl_elong_SelB"/>
</dbReference>
<dbReference type="Pfam" id="PF25461">
    <property type="entry name" value="Beta-barrel_SelB"/>
    <property type="match status" value="1"/>
</dbReference>
<evidence type="ECO:0000256" key="5">
    <source>
        <dbReference type="ARBA" id="ARBA00023134"/>
    </source>
</evidence>
<dbReference type="GO" id="GO:0005829">
    <property type="term" value="C:cytosol"/>
    <property type="evidence" value="ECO:0007669"/>
    <property type="project" value="TreeGrafter"/>
</dbReference>
<dbReference type="Gene3D" id="2.40.30.10">
    <property type="entry name" value="Translation factors"/>
    <property type="match status" value="1"/>
</dbReference>
<dbReference type="GO" id="GO:0005525">
    <property type="term" value="F:GTP binding"/>
    <property type="evidence" value="ECO:0007669"/>
    <property type="project" value="UniProtKB-KW"/>
</dbReference>
<dbReference type="AlphaFoldDB" id="A0A1B0ZH56"/>
<evidence type="ECO:0000256" key="8">
    <source>
        <dbReference type="SAM" id="MobiDB-lite"/>
    </source>
</evidence>
<gene>
    <name evidence="10" type="ORF">DAD186_07690</name>
</gene>
<dbReference type="InterPro" id="IPR027417">
    <property type="entry name" value="P-loop_NTPase"/>
</dbReference>
<dbReference type="SUPFAM" id="SSF52540">
    <property type="entry name" value="P-loop containing nucleoside triphosphate hydrolases"/>
    <property type="match status" value="1"/>
</dbReference>
<dbReference type="EMBL" id="CP012117">
    <property type="protein sequence ID" value="ANP27319.1"/>
    <property type="molecule type" value="Genomic_DNA"/>
</dbReference>
<dbReference type="Pfam" id="PF03144">
    <property type="entry name" value="GTP_EFTU_D2"/>
    <property type="match status" value="1"/>
</dbReference>
<protein>
    <recommendedName>
        <fullName evidence="2">Selenocysteine-specific elongation factor</fullName>
    </recommendedName>
    <alternativeName>
        <fullName evidence="7">SelB translation factor</fullName>
    </alternativeName>
</protein>
<dbReference type="Pfam" id="PF09107">
    <property type="entry name" value="WHD_3rd_SelB"/>
    <property type="match status" value="1"/>
</dbReference>
<evidence type="ECO:0000256" key="4">
    <source>
        <dbReference type="ARBA" id="ARBA00022917"/>
    </source>
</evidence>
<evidence type="ECO:0000256" key="2">
    <source>
        <dbReference type="ARBA" id="ARBA00015953"/>
    </source>
</evidence>
<feature type="region of interest" description="Disordered" evidence="8">
    <location>
        <begin position="353"/>
        <end position="374"/>
    </location>
</feature>
<dbReference type="Pfam" id="PF00009">
    <property type="entry name" value="GTP_EFTU"/>
    <property type="match status" value="1"/>
</dbReference>
<name>A0A1B0ZH56_9MICO</name>
<sequence length="601" mass="64133">MHVIATAGHVDHGKSTLIRALTGIETDRWEEEQRRGLTIDLGFAWCTLPSGRGVSFVDVPGHERFIGNMLAGLGPVPIVLFVVAADEGWSAQSSDHRDAVKALGISHGIIVVTRADRAPDRVEAVIAEARRELADTGLAHAPACGVSGVTGEGIDALRSELDALVASVAAASPHESVRLWIDRSFTIDGAGTVVTGTLGAGTVRPGDDLILVSTRHDGAEPRKVSVRGVQSRGAREDAVEPVSRAALNLRQIPASDIHRGDVLLTPEAFHLTRVVDVRSVSGDSLDDIPRETMIHVGSAAVNARVRPLGADHARLTFDKPLPLVIGDRLVMRGTGERAVLGGVRVLDVDPPELRRRGAGSARESELEHMSEHGDVGREIERRGAILETELRKMGFEVSGELEGVVSDGAWLVSDAFLENRGRALRERVAGATKANALRPGLSRKEAFEALALPAPDLLPMIVRKAALVERDGLIVDPSVQAGLGEAEASVAKLEAKLKRDPFNAPELGDLAALGLSAKELAAAAKQGRLLRIGQPSDNLVLLPTAPALAMRELAALPQPFTTSQARRALGTTRRTVIPLLEHLDKKGWTRRIDAGHREIVR</sequence>
<dbReference type="GO" id="GO:0003723">
    <property type="term" value="F:RNA binding"/>
    <property type="evidence" value="ECO:0007669"/>
    <property type="project" value="InterPro"/>
</dbReference>
<evidence type="ECO:0000256" key="1">
    <source>
        <dbReference type="ARBA" id="ARBA00004496"/>
    </source>
</evidence>
<dbReference type="GO" id="GO:0003746">
    <property type="term" value="F:translation elongation factor activity"/>
    <property type="evidence" value="ECO:0007669"/>
    <property type="project" value="UniProtKB-KW"/>
</dbReference>
<dbReference type="InterPro" id="IPR000795">
    <property type="entry name" value="T_Tr_GTP-bd_dom"/>
</dbReference>
<feature type="compositionally biased region" description="Basic and acidic residues" evidence="8">
    <location>
        <begin position="362"/>
        <end position="374"/>
    </location>
</feature>
<dbReference type="STRING" id="1630135.DAD186_07690"/>
<keyword evidence="4" id="KW-0648">Protein biosynthesis</keyword>
<evidence type="ECO:0000313" key="11">
    <source>
        <dbReference type="Proteomes" id="UP000092596"/>
    </source>
</evidence>
<evidence type="ECO:0000256" key="6">
    <source>
        <dbReference type="ARBA" id="ARBA00025526"/>
    </source>
</evidence>
<keyword evidence="5" id="KW-0547">Nucleotide-binding</keyword>
<evidence type="ECO:0000259" key="9">
    <source>
        <dbReference type="PROSITE" id="PS51722"/>
    </source>
</evidence>
<dbReference type="InterPro" id="IPR009000">
    <property type="entry name" value="Transl_B-barrel_sf"/>
</dbReference>